<comment type="function">
    <text evidence="8">Part of the spliceosome which catalyzes two sequential transesterification reactions, first the excision of the non-coding intron from pre-mRNA and then the ligation of the coding exons to form the mature mRNA. Plays a role in stabilizing the structure of the spliceosome catalytic core and docking of the branch helix into the active site, producing 5'-exon and lariat intron-3'-intermediates.</text>
</comment>
<feature type="binding site" evidence="8">
    <location>
        <position position="83"/>
    </location>
    <ligand>
        <name>Zn(2+)</name>
        <dbReference type="ChEBI" id="CHEBI:29105"/>
    </ligand>
</feature>
<evidence type="ECO:0000313" key="10">
    <source>
        <dbReference type="EMBL" id="KAJ9151565.1"/>
    </source>
</evidence>
<evidence type="ECO:0000256" key="1">
    <source>
        <dbReference type="ARBA" id="ARBA00004123"/>
    </source>
</evidence>
<keyword evidence="4 8" id="KW-0747">Spliceosome</keyword>
<comment type="caution">
    <text evidence="10">The sequence shown here is derived from an EMBL/GenBank/DDBJ whole genome shotgun (WGS) entry which is preliminary data.</text>
</comment>
<dbReference type="GO" id="GO:0000349">
    <property type="term" value="P:generation of catalytic spliceosome for first transesterification step"/>
    <property type="evidence" value="ECO:0007669"/>
    <property type="project" value="UniProtKB-UniRule"/>
</dbReference>
<comment type="similarity">
    <text evidence="8">Belongs to the CWC16 family. YJU2 subfamily.</text>
</comment>
<protein>
    <recommendedName>
        <fullName evidence="8">Splicing factor YJU2</fullName>
    </recommendedName>
</protein>
<dbReference type="PANTHER" id="PTHR12111">
    <property type="entry name" value="SPLICING FACTOR YJU2"/>
    <property type="match status" value="1"/>
</dbReference>
<gene>
    <name evidence="10" type="ORF">NKR19_g4840</name>
</gene>
<organism evidence="10 11">
    <name type="scientific">Coniochaeta hoffmannii</name>
    <dbReference type="NCBI Taxonomy" id="91930"/>
    <lineage>
        <taxon>Eukaryota</taxon>
        <taxon>Fungi</taxon>
        <taxon>Dikarya</taxon>
        <taxon>Ascomycota</taxon>
        <taxon>Pezizomycotina</taxon>
        <taxon>Sordariomycetes</taxon>
        <taxon>Sordariomycetidae</taxon>
        <taxon>Coniochaetales</taxon>
        <taxon>Coniochaetaceae</taxon>
        <taxon>Coniochaeta</taxon>
    </lineage>
</organism>
<evidence type="ECO:0000313" key="11">
    <source>
        <dbReference type="Proteomes" id="UP001174691"/>
    </source>
</evidence>
<feature type="binding site" evidence="8">
    <location>
        <position position="49"/>
    </location>
    <ligand>
        <name>Zn(2+)</name>
        <dbReference type="ChEBI" id="CHEBI:29105"/>
    </ligand>
</feature>
<keyword evidence="3 8" id="KW-0479">Metal-binding</keyword>
<evidence type="ECO:0000256" key="5">
    <source>
        <dbReference type="ARBA" id="ARBA00022833"/>
    </source>
</evidence>
<evidence type="ECO:0000256" key="6">
    <source>
        <dbReference type="ARBA" id="ARBA00023187"/>
    </source>
</evidence>
<dbReference type="Pfam" id="PF04502">
    <property type="entry name" value="Saf4_Yju2"/>
    <property type="match status" value="1"/>
</dbReference>
<comment type="subcellular location">
    <subcellularLocation>
        <location evidence="1 8">Nucleus</location>
    </subcellularLocation>
</comment>
<keyword evidence="11" id="KW-1185">Reference proteome</keyword>
<accession>A0AA38S8V6</accession>
<keyword evidence="2" id="KW-0507">mRNA processing</keyword>
<feature type="region of interest" description="Disordered" evidence="9">
    <location>
        <begin position="194"/>
        <end position="215"/>
    </location>
</feature>
<sequence length="310" mass="34837">MSERKVLSKYYPPDFDPRTLGRSKAPKQAGPKVQTVRLMSPFSMKCTSCGEYIYKGRKFNARKETPQEEKYLGIQIYRFYIRCTRCSAEIVFRTDPRSQDYICEKGAKRNTDPWKRGLGDDPTKDETDDQRLDRLEREMAEAEGNGDAERNAMAELEAKTADAKREMAVADALDEIRSRNARIERAKKEGVEVEVVDRGPTAEEEERRRQEREDEEAARRAFAFARGQDALEEVLMEDVDGEWRGSGAGTPVSETRGVMGPPPVPSPAAPAKVVDAPTGVDAPAPSFKRTVKKKKDHAALLGIKKKQPLV</sequence>
<evidence type="ECO:0000256" key="4">
    <source>
        <dbReference type="ARBA" id="ARBA00022728"/>
    </source>
</evidence>
<dbReference type="GO" id="GO:0046872">
    <property type="term" value="F:metal ion binding"/>
    <property type="evidence" value="ECO:0007669"/>
    <property type="project" value="UniProtKB-KW"/>
</dbReference>
<proteinExistence type="inferred from homology"/>
<keyword evidence="6" id="KW-0508">mRNA splicing</keyword>
<comment type="subunit">
    <text evidence="8">Component of the spliceosome. Present in the activated B complex, the catalytically activated B* complex which catalyzes the branching, the catalytic step 1 C complex catalyzing the exon ligation, and the postcatalytic P complex containing the ligated exons (mRNA) and the excised lariat intron.</text>
</comment>
<feature type="compositionally biased region" description="Basic and acidic residues" evidence="9">
    <location>
        <begin position="194"/>
        <end position="212"/>
    </location>
</feature>
<evidence type="ECO:0000256" key="2">
    <source>
        <dbReference type="ARBA" id="ARBA00022664"/>
    </source>
</evidence>
<feature type="region of interest" description="Disordered" evidence="9">
    <location>
        <begin position="111"/>
        <end position="130"/>
    </location>
</feature>
<dbReference type="InterPro" id="IPR043701">
    <property type="entry name" value="Yju2"/>
</dbReference>
<evidence type="ECO:0000256" key="7">
    <source>
        <dbReference type="ARBA" id="ARBA00023242"/>
    </source>
</evidence>
<evidence type="ECO:0000256" key="9">
    <source>
        <dbReference type="SAM" id="MobiDB-lite"/>
    </source>
</evidence>
<evidence type="ECO:0000256" key="3">
    <source>
        <dbReference type="ARBA" id="ARBA00022723"/>
    </source>
</evidence>
<feature type="binding site" evidence="8">
    <location>
        <position position="46"/>
    </location>
    <ligand>
        <name>Zn(2+)</name>
        <dbReference type="ChEBI" id="CHEBI:29105"/>
    </ligand>
</feature>
<dbReference type="EMBL" id="JANBVN010000062">
    <property type="protein sequence ID" value="KAJ9151565.1"/>
    <property type="molecule type" value="Genomic_DNA"/>
</dbReference>
<dbReference type="AlphaFoldDB" id="A0AA38S8V6"/>
<dbReference type="GO" id="GO:0071006">
    <property type="term" value="C:U2-type catalytic step 1 spliceosome"/>
    <property type="evidence" value="ECO:0007669"/>
    <property type="project" value="UniProtKB-UniRule"/>
</dbReference>
<dbReference type="HAMAP" id="MF_03226">
    <property type="entry name" value="YJU2"/>
    <property type="match status" value="1"/>
</dbReference>
<dbReference type="InterPro" id="IPR007590">
    <property type="entry name" value="Saf4/Yju2"/>
</dbReference>
<name>A0AA38S8V6_9PEZI</name>
<dbReference type="Proteomes" id="UP001174691">
    <property type="component" value="Unassembled WGS sequence"/>
</dbReference>
<feature type="region of interest" description="Disordered" evidence="9">
    <location>
        <begin position="238"/>
        <end position="310"/>
    </location>
</feature>
<feature type="region of interest" description="Disordered" evidence="9">
    <location>
        <begin position="1"/>
        <end position="32"/>
    </location>
</feature>
<feature type="binding site" evidence="8">
    <location>
        <position position="86"/>
    </location>
    <ligand>
        <name>Zn(2+)</name>
        <dbReference type="ChEBI" id="CHEBI:29105"/>
    </ligand>
</feature>
<keyword evidence="5 8" id="KW-0862">Zinc</keyword>
<keyword evidence="7 8" id="KW-0539">Nucleus</keyword>
<evidence type="ECO:0000256" key="8">
    <source>
        <dbReference type="HAMAP-Rule" id="MF_03226"/>
    </source>
</evidence>
<reference evidence="10" key="1">
    <citation type="submission" date="2022-07" db="EMBL/GenBank/DDBJ databases">
        <title>Fungi with potential for degradation of polypropylene.</title>
        <authorList>
            <person name="Gostincar C."/>
        </authorList>
    </citation>
    <scope>NUCLEOTIDE SEQUENCE</scope>
    <source>
        <strain evidence="10">EXF-13287</strain>
    </source>
</reference>
<dbReference type="PANTHER" id="PTHR12111:SF1">
    <property type="entry name" value="SPLICING FACTOR YJU2"/>
    <property type="match status" value="1"/>
</dbReference>